<dbReference type="InterPro" id="IPR004393">
    <property type="entry name" value="NadC"/>
</dbReference>
<dbReference type="GO" id="GO:0034213">
    <property type="term" value="P:quinolinate catabolic process"/>
    <property type="evidence" value="ECO:0007669"/>
    <property type="project" value="TreeGrafter"/>
</dbReference>
<dbReference type="EC" id="2.4.2.19" evidence="9"/>
<dbReference type="Pfam" id="PF02749">
    <property type="entry name" value="QRPTase_N"/>
    <property type="match status" value="1"/>
</dbReference>
<organism evidence="13 14">
    <name type="scientific">candidate division MSBL1 archaeon SCGC-AAA382A03</name>
    <dbReference type="NCBI Taxonomy" id="1698278"/>
    <lineage>
        <taxon>Archaea</taxon>
        <taxon>Methanobacteriati</taxon>
        <taxon>Methanobacteriota</taxon>
        <taxon>candidate division MSBL1</taxon>
    </lineage>
</organism>
<evidence type="ECO:0000256" key="4">
    <source>
        <dbReference type="ARBA" id="ARBA00011218"/>
    </source>
</evidence>
<comment type="subunit">
    <text evidence="4 9">Hexamer formed by 3 homodimers.</text>
</comment>
<evidence type="ECO:0000256" key="2">
    <source>
        <dbReference type="ARBA" id="ARBA00004893"/>
    </source>
</evidence>
<dbReference type="SUPFAM" id="SSF51690">
    <property type="entry name" value="Nicotinate/Quinolinate PRTase C-terminal domain-like"/>
    <property type="match status" value="1"/>
</dbReference>
<keyword evidence="7 9" id="KW-0808">Transferase</keyword>
<accession>A0A133VEI8</accession>
<evidence type="ECO:0000256" key="6">
    <source>
        <dbReference type="ARBA" id="ARBA00022676"/>
    </source>
</evidence>
<dbReference type="NCBIfam" id="TIGR00078">
    <property type="entry name" value="nadC"/>
    <property type="match status" value="1"/>
</dbReference>
<evidence type="ECO:0000256" key="9">
    <source>
        <dbReference type="PIRNR" id="PIRNR006250"/>
    </source>
</evidence>
<dbReference type="GO" id="GO:0005737">
    <property type="term" value="C:cytoplasm"/>
    <property type="evidence" value="ECO:0007669"/>
    <property type="project" value="TreeGrafter"/>
</dbReference>
<dbReference type="EMBL" id="LHYC01000043">
    <property type="protein sequence ID" value="KXB04841.1"/>
    <property type="molecule type" value="Genomic_DNA"/>
</dbReference>
<keyword evidence="5 9" id="KW-0662">Pyridine nucleotide biosynthesis</keyword>
<dbReference type="AlphaFoldDB" id="A0A133VEI8"/>
<evidence type="ECO:0000256" key="1">
    <source>
        <dbReference type="ARBA" id="ARBA00003237"/>
    </source>
</evidence>
<dbReference type="UniPathway" id="UPA00253">
    <property type="reaction ID" value="UER00331"/>
</dbReference>
<name>A0A133VEI8_9EURY</name>
<evidence type="ECO:0000259" key="12">
    <source>
        <dbReference type="Pfam" id="PF02749"/>
    </source>
</evidence>
<keyword evidence="10" id="KW-0175">Coiled coil</keyword>
<gene>
    <name evidence="13" type="ORF">AKJ49_01645</name>
</gene>
<protein>
    <recommendedName>
        <fullName evidence="9">Nicotinate-nucleotide pyrophosphorylase [carboxylating]</fullName>
        <ecNumber evidence="9">2.4.2.19</ecNumber>
    </recommendedName>
    <alternativeName>
        <fullName evidence="9">Quinolinate phosphoribosyltransferase [decarboxylating]</fullName>
    </alternativeName>
</protein>
<dbReference type="SUPFAM" id="SSF54675">
    <property type="entry name" value="Nicotinate/Quinolinate PRTase N-terminal domain-like"/>
    <property type="match status" value="1"/>
</dbReference>
<feature type="coiled-coil region" evidence="10">
    <location>
        <begin position="179"/>
        <end position="206"/>
    </location>
</feature>
<proteinExistence type="inferred from homology"/>
<dbReference type="PIRSF" id="PIRSF006250">
    <property type="entry name" value="NadC_ModD"/>
    <property type="match status" value="1"/>
</dbReference>
<dbReference type="FunFam" id="3.90.1170.20:FF:000001">
    <property type="entry name" value="Nicotinate-nucleotide diphosphorylase (Carboxylating)"/>
    <property type="match status" value="1"/>
</dbReference>
<evidence type="ECO:0000259" key="11">
    <source>
        <dbReference type="Pfam" id="PF01729"/>
    </source>
</evidence>
<dbReference type="InterPro" id="IPR027277">
    <property type="entry name" value="NadC/ModD"/>
</dbReference>
<keyword evidence="6 9" id="KW-0328">Glycosyltransferase</keyword>
<dbReference type="PANTHER" id="PTHR32179">
    <property type="entry name" value="NICOTINATE-NUCLEOTIDE PYROPHOSPHORYLASE [CARBOXYLATING]"/>
    <property type="match status" value="1"/>
</dbReference>
<comment type="function">
    <text evidence="1 9">Involved in the catabolism of quinolinic acid (QA).</text>
</comment>
<evidence type="ECO:0000313" key="14">
    <source>
        <dbReference type="Proteomes" id="UP000070549"/>
    </source>
</evidence>
<feature type="domain" description="Quinolinate phosphoribosyl transferase C-terminal" evidence="11">
    <location>
        <begin position="106"/>
        <end position="274"/>
    </location>
</feature>
<evidence type="ECO:0000256" key="7">
    <source>
        <dbReference type="ARBA" id="ARBA00022679"/>
    </source>
</evidence>
<dbReference type="Pfam" id="PF01729">
    <property type="entry name" value="QRPTase_C"/>
    <property type="match status" value="1"/>
</dbReference>
<feature type="domain" description="Quinolinate phosphoribosyl transferase N-terminal" evidence="12">
    <location>
        <begin position="21"/>
        <end position="104"/>
    </location>
</feature>
<evidence type="ECO:0000256" key="5">
    <source>
        <dbReference type="ARBA" id="ARBA00022642"/>
    </source>
</evidence>
<dbReference type="PANTHER" id="PTHR32179:SF3">
    <property type="entry name" value="NICOTINATE-NUCLEOTIDE PYROPHOSPHORYLASE [CARBOXYLATING]"/>
    <property type="match status" value="1"/>
</dbReference>
<comment type="similarity">
    <text evidence="3 9">Belongs to the NadC/ModD family.</text>
</comment>
<reference evidence="13 14" key="1">
    <citation type="journal article" date="2016" name="Sci. Rep.">
        <title>Metabolic traits of an uncultured archaeal lineage -MSBL1- from brine pools of the Red Sea.</title>
        <authorList>
            <person name="Mwirichia R."/>
            <person name="Alam I."/>
            <person name="Rashid M."/>
            <person name="Vinu M."/>
            <person name="Ba-Alawi W."/>
            <person name="Anthony Kamau A."/>
            <person name="Kamanda Ngugi D."/>
            <person name="Goker M."/>
            <person name="Klenk H.P."/>
            <person name="Bajic V."/>
            <person name="Stingl U."/>
        </authorList>
    </citation>
    <scope>NUCLEOTIDE SEQUENCE [LARGE SCALE GENOMIC DNA]</scope>
    <source>
        <strain evidence="13">SCGC-AAA382A03</strain>
    </source>
</reference>
<comment type="pathway">
    <text evidence="2 9">Cofactor biosynthesis; NAD(+) biosynthesis; nicotinate D-ribonucleotide from quinolinate: step 1/1.</text>
</comment>
<evidence type="ECO:0000313" key="13">
    <source>
        <dbReference type="EMBL" id="KXB04841.1"/>
    </source>
</evidence>
<dbReference type="GO" id="GO:0004514">
    <property type="term" value="F:nicotinate-nucleotide diphosphorylase (carboxylating) activity"/>
    <property type="evidence" value="ECO:0007669"/>
    <property type="project" value="UniProtKB-EC"/>
</dbReference>
<dbReference type="InterPro" id="IPR002638">
    <property type="entry name" value="Quinolinate_PRibosylTrfase_C"/>
</dbReference>
<dbReference type="InterPro" id="IPR037128">
    <property type="entry name" value="Quinolinate_PRibosylTase_N_sf"/>
</dbReference>
<comment type="catalytic activity">
    <reaction evidence="8 9">
        <text>nicotinate beta-D-ribonucleotide + CO2 + diphosphate = quinolinate + 5-phospho-alpha-D-ribose 1-diphosphate + 2 H(+)</text>
        <dbReference type="Rhea" id="RHEA:12733"/>
        <dbReference type="ChEBI" id="CHEBI:15378"/>
        <dbReference type="ChEBI" id="CHEBI:16526"/>
        <dbReference type="ChEBI" id="CHEBI:29959"/>
        <dbReference type="ChEBI" id="CHEBI:33019"/>
        <dbReference type="ChEBI" id="CHEBI:57502"/>
        <dbReference type="ChEBI" id="CHEBI:58017"/>
        <dbReference type="EC" id="2.4.2.19"/>
    </reaction>
</comment>
<dbReference type="CDD" id="cd01568">
    <property type="entry name" value="QPRTase_NadC"/>
    <property type="match status" value="1"/>
</dbReference>
<dbReference type="FunFam" id="3.20.20.70:FF:000030">
    <property type="entry name" value="Nicotinate-nucleotide pyrophosphorylase, carboxylating"/>
    <property type="match status" value="1"/>
</dbReference>
<dbReference type="Proteomes" id="UP000070549">
    <property type="component" value="Unassembled WGS sequence"/>
</dbReference>
<evidence type="ECO:0000256" key="10">
    <source>
        <dbReference type="SAM" id="Coils"/>
    </source>
</evidence>
<evidence type="ECO:0000256" key="8">
    <source>
        <dbReference type="ARBA" id="ARBA00047445"/>
    </source>
</evidence>
<keyword evidence="14" id="KW-1185">Reference proteome</keyword>
<dbReference type="InterPro" id="IPR013785">
    <property type="entry name" value="Aldolase_TIM"/>
</dbReference>
<dbReference type="Gene3D" id="3.20.20.70">
    <property type="entry name" value="Aldolase class I"/>
    <property type="match status" value="1"/>
</dbReference>
<dbReference type="Gene3D" id="3.90.1170.20">
    <property type="entry name" value="Quinolinate phosphoribosyl transferase, N-terminal domain"/>
    <property type="match status" value="1"/>
</dbReference>
<comment type="caution">
    <text evidence="13">The sequence shown here is derived from an EMBL/GenBank/DDBJ whole genome shotgun (WGS) entry which is preliminary data.</text>
</comment>
<evidence type="ECO:0000256" key="3">
    <source>
        <dbReference type="ARBA" id="ARBA00009400"/>
    </source>
</evidence>
<dbReference type="GO" id="GO:0009435">
    <property type="term" value="P:NAD+ biosynthetic process"/>
    <property type="evidence" value="ECO:0007669"/>
    <property type="project" value="UniProtKB-UniPathway"/>
</dbReference>
<dbReference type="InterPro" id="IPR022412">
    <property type="entry name" value="Quinolinate_PRibosylTrfase_N"/>
</dbReference>
<sequence length="280" mass="31614">MDFETREIIRRIISEELWAGDITSETIIEEDTEAKAKIITTNSGYVAGISEMFLIFDELNVKMRAKTSDGNKIERGDILATLRGPARGILAAETISLNLFTRMSGIATRTKKMMKKAKKIHSEIRIAPTRKTTPLLKQFDKRAIEIVGGEPHRYHLADFILITQNHLKIVKSIEKAVKKAKKTNESDQIEIEVKNKKQAVKATEANADIIMLKNFKPQKAKETIKTLKKTKPKKQPIIELSGKINLSNIEKYAKTKPDIISTPNLIQAPPLSMKLEINEK</sequence>
<dbReference type="InterPro" id="IPR036068">
    <property type="entry name" value="Nicotinate_pribotase-like_C"/>
</dbReference>